<protein>
    <submittedName>
        <fullName evidence="2">Uncharacterized protein</fullName>
    </submittedName>
</protein>
<keyword evidence="1" id="KW-0472">Membrane</keyword>
<keyword evidence="1" id="KW-0812">Transmembrane</keyword>
<sequence length="57" mass="6167">MGPGAPAGPARVRLSALSYVGIALTLSGMFLYHNCEFVASWAVRRGFWRRGRTGKGL</sequence>
<organism evidence="2">
    <name type="scientific">Ursus maritimus</name>
    <name type="common">Polar bear</name>
    <name type="synonym">Thalarctos maritimus</name>
    <dbReference type="NCBI Taxonomy" id="29073"/>
    <lineage>
        <taxon>Eukaryota</taxon>
        <taxon>Metazoa</taxon>
        <taxon>Chordata</taxon>
        <taxon>Craniata</taxon>
        <taxon>Vertebrata</taxon>
        <taxon>Euteleostomi</taxon>
        <taxon>Mammalia</taxon>
        <taxon>Eutheria</taxon>
        <taxon>Laurasiatheria</taxon>
        <taxon>Carnivora</taxon>
        <taxon>Caniformia</taxon>
        <taxon>Ursidae</taxon>
        <taxon>Ursus</taxon>
    </lineage>
</organism>
<dbReference type="OMA" id="FFWSDHP"/>
<feature type="transmembrane region" description="Helical" evidence="1">
    <location>
        <begin position="20"/>
        <end position="43"/>
    </location>
</feature>
<evidence type="ECO:0000256" key="1">
    <source>
        <dbReference type="SAM" id="Phobius"/>
    </source>
</evidence>
<proteinExistence type="predicted"/>
<dbReference type="AlphaFoldDB" id="A0A452UN99"/>
<name>A0A452UN99_URSMA</name>
<accession>A0A452UN99</accession>
<evidence type="ECO:0000313" key="2">
    <source>
        <dbReference type="Ensembl" id="ENSUMAP00000022451"/>
    </source>
</evidence>
<keyword evidence="1" id="KW-1133">Transmembrane helix</keyword>
<dbReference type="GeneTree" id="ENSGT00950000185099"/>
<reference evidence="2" key="1">
    <citation type="submission" date="2019-03" db="UniProtKB">
        <authorList>
            <consortium name="Ensembl"/>
        </authorList>
    </citation>
    <scope>IDENTIFICATION</scope>
</reference>
<dbReference type="Ensembl" id="ENSUMAT00000026605.1">
    <property type="protein sequence ID" value="ENSUMAP00000022451.1"/>
    <property type="gene ID" value="ENSUMAG00000016417.1"/>
</dbReference>